<sequence length="360" mass="38857">MSTLPSNTVGELETMEPGSSLYPKGAYRNSKILFLDVDGVLNKLATCSSGAAIVTPGWPGPLSKPMLQRLKRLLDQTGALIVLSTMWRMRSLGISALLNGFKIVGIPTSKIVGATPFIPGGVRAPEILQWLNSYGPCAAWAAVDDIDLRGQAPREMNGHAVLTFVTSGLTTEAAASIVGCLEPAAVETSKAVLAAKQHSSGRLRCCPLQVTTHSAPQEAVGTQQDSDFSSEESRRRHLPRSQEHPKKQASTNWMLEKPMTALDPAAGSFLSKDEMDARVSRAREVMRSLAALKVADAGTNAVDIREKINQEACASARESYARVRQMSYAKARNSYARARQSYAMLRQTGGRPGELFTVQL</sequence>
<proteinExistence type="predicted"/>
<dbReference type="Pfam" id="PF18143">
    <property type="entry name" value="HAD_SAK_2"/>
    <property type="match status" value="1"/>
</dbReference>
<name>A0A7S4C322_CHRCT</name>
<protein>
    <recommendedName>
        <fullName evidence="3">FCP1 homology domain-containing protein</fullName>
    </recommendedName>
</protein>
<accession>A0A7S4C322</accession>
<dbReference type="EMBL" id="HBIZ01061338">
    <property type="protein sequence ID" value="CAE0785389.1"/>
    <property type="molecule type" value="Transcribed_RNA"/>
</dbReference>
<organism evidence="2">
    <name type="scientific">Chrysotila carterae</name>
    <name type="common">Marine alga</name>
    <name type="synonym">Syracosphaera carterae</name>
    <dbReference type="NCBI Taxonomy" id="13221"/>
    <lineage>
        <taxon>Eukaryota</taxon>
        <taxon>Haptista</taxon>
        <taxon>Haptophyta</taxon>
        <taxon>Prymnesiophyceae</taxon>
        <taxon>Isochrysidales</taxon>
        <taxon>Isochrysidaceae</taxon>
        <taxon>Chrysotila</taxon>
    </lineage>
</organism>
<feature type="compositionally biased region" description="Polar residues" evidence="1">
    <location>
        <begin position="214"/>
        <end position="227"/>
    </location>
</feature>
<reference evidence="2" key="1">
    <citation type="submission" date="2021-01" db="EMBL/GenBank/DDBJ databases">
        <authorList>
            <person name="Corre E."/>
            <person name="Pelletier E."/>
            <person name="Niang G."/>
            <person name="Scheremetjew M."/>
            <person name="Finn R."/>
            <person name="Kale V."/>
            <person name="Holt S."/>
            <person name="Cochrane G."/>
            <person name="Meng A."/>
            <person name="Brown T."/>
            <person name="Cohen L."/>
        </authorList>
    </citation>
    <scope>NUCLEOTIDE SEQUENCE</scope>
    <source>
        <strain evidence="2">CCMP645</strain>
    </source>
</reference>
<evidence type="ECO:0000313" key="2">
    <source>
        <dbReference type="EMBL" id="CAE0785389.1"/>
    </source>
</evidence>
<evidence type="ECO:0008006" key="3">
    <source>
        <dbReference type="Google" id="ProtNLM"/>
    </source>
</evidence>
<gene>
    <name evidence="2" type="ORF">PCAR00345_LOCUS38097</name>
</gene>
<feature type="region of interest" description="Disordered" evidence="1">
    <location>
        <begin position="214"/>
        <end position="250"/>
    </location>
</feature>
<evidence type="ECO:0000256" key="1">
    <source>
        <dbReference type="SAM" id="MobiDB-lite"/>
    </source>
</evidence>
<dbReference type="AlphaFoldDB" id="A0A7S4C322"/>